<dbReference type="EMBL" id="CP001087">
    <property type="protein sequence ID" value="ACN16225.1"/>
    <property type="molecule type" value="Genomic_DNA"/>
</dbReference>
<dbReference type="FunFam" id="1.10.150.380:FF:000001">
    <property type="entry name" value="Aspartyl/glutamyl-tRNA(Asn/Gln) amidotransferase subunit B"/>
    <property type="match status" value="1"/>
</dbReference>
<dbReference type="FunFam" id="1.10.10.410:FF:000001">
    <property type="entry name" value="Aspartyl/glutamyl-tRNA(Asn/Gln) amidotransferase subunit B"/>
    <property type="match status" value="1"/>
</dbReference>
<keyword evidence="5 11" id="KW-0547">Nucleotide-binding</keyword>
<accession>C0QKY5</accession>
<evidence type="ECO:0000256" key="10">
    <source>
        <dbReference type="ARBA" id="ARBA00047913"/>
    </source>
</evidence>
<dbReference type="SUPFAM" id="SSF89095">
    <property type="entry name" value="GatB/YqeY motif"/>
    <property type="match status" value="1"/>
</dbReference>
<dbReference type="Gene3D" id="1.10.150.380">
    <property type="entry name" value="GatB domain, N-terminal subdomain"/>
    <property type="match status" value="1"/>
</dbReference>
<dbReference type="Gene3D" id="1.10.10.410">
    <property type="match status" value="1"/>
</dbReference>
<comment type="function">
    <text evidence="8 11">Allows the formation of correctly charged Asn-tRNA(Asn) or Gln-tRNA(Gln) through the transamidation of misacylated Asp-tRNA(Asn) or Glu-tRNA(Gln) in organisms which lack either or both of asparaginyl-tRNA or glutaminyl-tRNA synthetases. The reaction takes place in the presence of glutamine and ATP through an activated phospho-Asp-tRNA(Asn) or phospho-Glu-tRNA(Gln).</text>
</comment>
<evidence type="ECO:0000256" key="5">
    <source>
        <dbReference type="ARBA" id="ARBA00022741"/>
    </source>
</evidence>
<evidence type="ECO:0000256" key="1">
    <source>
        <dbReference type="ARBA" id="ARBA00005306"/>
    </source>
</evidence>
<dbReference type="NCBIfam" id="NF004015">
    <property type="entry name" value="PRK05477.1-5"/>
    <property type="match status" value="1"/>
</dbReference>
<keyword evidence="7 11" id="KW-0648">Protein biosynthesis</keyword>
<dbReference type="GO" id="GO:0050567">
    <property type="term" value="F:glutaminyl-tRNA synthase (glutamine-hydrolyzing) activity"/>
    <property type="evidence" value="ECO:0007669"/>
    <property type="project" value="UniProtKB-UniRule"/>
</dbReference>
<dbReference type="InterPro" id="IPR004413">
    <property type="entry name" value="GatB"/>
</dbReference>
<dbReference type="PANTHER" id="PTHR11659">
    <property type="entry name" value="GLUTAMYL-TRNA GLN AMIDOTRANSFERASE SUBUNIT B MITOCHONDRIAL AND PROKARYOTIC PET112-RELATED"/>
    <property type="match status" value="1"/>
</dbReference>
<dbReference type="SMART" id="SM00845">
    <property type="entry name" value="GatB_Yqey"/>
    <property type="match status" value="1"/>
</dbReference>
<keyword evidence="4 11" id="KW-0436">Ligase</keyword>
<dbReference type="AlphaFoldDB" id="C0QKY5"/>
<dbReference type="Pfam" id="PF02934">
    <property type="entry name" value="GatB_N"/>
    <property type="match status" value="1"/>
</dbReference>
<evidence type="ECO:0000256" key="6">
    <source>
        <dbReference type="ARBA" id="ARBA00022840"/>
    </source>
</evidence>
<evidence type="ECO:0000256" key="11">
    <source>
        <dbReference type="HAMAP-Rule" id="MF_00121"/>
    </source>
</evidence>
<dbReference type="InterPro" id="IPR014746">
    <property type="entry name" value="Gln_synth/guanido_kin_cat_dom"/>
</dbReference>
<proteinExistence type="inferred from homology"/>
<dbReference type="EC" id="6.3.5.-" evidence="11"/>
<dbReference type="InterPro" id="IPR017959">
    <property type="entry name" value="Asn/Gln-tRNA_amidoTrfase_suB/E"/>
</dbReference>
<dbReference type="GO" id="GO:0005524">
    <property type="term" value="F:ATP binding"/>
    <property type="evidence" value="ECO:0007669"/>
    <property type="project" value="UniProtKB-KW"/>
</dbReference>
<protein>
    <recommendedName>
        <fullName evidence="3 11">Aspartyl/glutamyl-tRNA(Asn/Gln) amidotransferase subunit B</fullName>
        <shortName evidence="11">Asp/Glu-ADT subunit B</shortName>
        <ecNumber evidence="11">6.3.5.-</ecNumber>
    </recommendedName>
</protein>
<dbReference type="InterPro" id="IPR042114">
    <property type="entry name" value="GatB_C_1"/>
</dbReference>
<comment type="catalytic activity">
    <reaction evidence="10 11">
        <text>L-glutamyl-tRNA(Gln) + L-glutamine + ATP + H2O = L-glutaminyl-tRNA(Gln) + L-glutamate + ADP + phosphate + H(+)</text>
        <dbReference type="Rhea" id="RHEA:17521"/>
        <dbReference type="Rhea" id="RHEA-COMP:9681"/>
        <dbReference type="Rhea" id="RHEA-COMP:9684"/>
        <dbReference type="ChEBI" id="CHEBI:15377"/>
        <dbReference type="ChEBI" id="CHEBI:15378"/>
        <dbReference type="ChEBI" id="CHEBI:29985"/>
        <dbReference type="ChEBI" id="CHEBI:30616"/>
        <dbReference type="ChEBI" id="CHEBI:43474"/>
        <dbReference type="ChEBI" id="CHEBI:58359"/>
        <dbReference type="ChEBI" id="CHEBI:78520"/>
        <dbReference type="ChEBI" id="CHEBI:78521"/>
        <dbReference type="ChEBI" id="CHEBI:456216"/>
    </reaction>
</comment>
<dbReference type="OrthoDB" id="9804078at2"/>
<dbReference type="GO" id="GO:0006412">
    <property type="term" value="P:translation"/>
    <property type="evidence" value="ECO:0007669"/>
    <property type="project" value="UniProtKB-UniRule"/>
</dbReference>
<evidence type="ECO:0000256" key="4">
    <source>
        <dbReference type="ARBA" id="ARBA00022598"/>
    </source>
</evidence>
<dbReference type="GO" id="GO:0050566">
    <property type="term" value="F:asparaginyl-tRNA synthase (glutamine-hydrolyzing) activity"/>
    <property type="evidence" value="ECO:0007669"/>
    <property type="project" value="RHEA"/>
</dbReference>
<dbReference type="SUPFAM" id="SSF55931">
    <property type="entry name" value="Glutamine synthetase/guanido kinase"/>
    <property type="match status" value="1"/>
</dbReference>
<evidence type="ECO:0000313" key="13">
    <source>
        <dbReference type="EMBL" id="ACN16225.1"/>
    </source>
</evidence>
<dbReference type="RefSeq" id="WP_015904987.1">
    <property type="nucleotide sequence ID" value="NC_012108.1"/>
</dbReference>
<keyword evidence="6 11" id="KW-0067">ATP-binding</keyword>
<organism evidence="13 14">
    <name type="scientific">Desulforapulum autotrophicum (strain ATCC 43914 / DSM 3382 / VKM B-1955 / HRM2)</name>
    <name type="common">Desulfobacterium autotrophicum</name>
    <dbReference type="NCBI Taxonomy" id="177437"/>
    <lineage>
        <taxon>Bacteria</taxon>
        <taxon>Pseudomonadati</taxon>
        <taxon>Thermodesulfobacteriota</taxon>
        <taxon>Desulfobacteria</taxon>
        <taxon>Desulfobacterales</taxon>
        <taxon>Desulfobacteraceae</taxon>
        <taxon>Desulforapulum</taxon>
    </lineage>
</organism>
<evidence type="ECO:0000256" key="2">
    <source>
        <dbReference type="ARBA" id="ARBA00011123"/>
    </source>
</evidence>
<evidence type="ECO:0000256" key="9">
    <source>
        <dbReference type="ARBA" id="ARBA00047380"/>
    </source>
</evidence>
<comment type="similarity">
    <text evidence="1 11">Belongs to the GatB/GatE family. GatB subfamily.</text>
</comment>
<evidence type="ECO:0000256" key="3">
    <source>
        <dbReference type="ARBA" id="ARBA00016923"/>
    </source>
</evidence>
<sequence>MQFEPVIGLEVHAQLDTETKIFCSCSTGFGASPNAHTCPVCTGMPGVLPVLNKKAVTYAIRTGLATNCKVANESRFDRKNYFYPDLPKGYQITQFAAPIAEHGHLTIELDDGSEKRIGITRIHMEEDAGKLIHDPDRPRSMVDLNRTGIPLVEIVSEPDLRTPKEAGSYLRKLHAIVRYIGVCNGNMEEGSFRCDANISLRPVGRKAFGTRTELKNLNSFRNVEKAIAYEIQRQTYVLEEGGEVIQETRLWDTANNKTVSMRSKEEAHDYRYFPEPDLVPLIVDDRWMEEVRQSLPELPDAKRQRFMDDYAMTAYDASVLTSSIALADFFEQTAKEINEPKLAANWIMGPVLALLKDQETTITSLPITADALAELLKLIEAGKINANAAKTIFDRMVTTSEGPGKIVEEMGLEQVSDQGELETIVAEVLKANPDEVESYLGGKTKLMGFFMGQIMKKSRGKADPKIVTQILKQRLK</sequence>
<dbReference type="InterPro" id="IPR006075">
    <property type="entry name" value="Asn/Gln-tRNA_Trfase_suB/E_cat"/>
</dbReference>
<dbReference type="KEGG" id="dat:HRM2_31420"/>
<evidence type="ECO:0000259" key="12">
    <source>
        <dbReference type="SMART" id="SM00845"/>
    </source>
</evidence>
<dbReference type="InterPro" id="IPR018027">
    <property type="entry name" value="Asn/Gln_amidotransferase"/>
</dbReference>
<keyword evidence="14" id="KW-1185">Reference proteome</keyword>
<dbReference type="PROSITE" id="PS01234">
    <property type="entry name" value="GATB"/>
    <property type="match status" value="1"/>
</dbReference>
<dbReference type="NCBIfam" id="TIGR00133">
    <property type="entry name" value="gatB"/>
    <property type="match status" value="1"/>
</dbReference>
<dbReference type="Pfam" id="PF02637">
    <property type="entry name" value="GatB_Yqey"/>
    <property type="match status" value="1"/>
</dbReference>
<comment type="subunit">
    <text evidence="2 11">Heterotrimer of A, B and C subunits.</text>
</comment>
<dbReference type="InterPro" id="IPR017958">
    <property type="entry name" value="Gln-tRNA_amidoTrfase_suB_CS"/>
</dbReference>
<dbReference type="HOGENOM" id="CLU_019240_0_0_7"/>
<dbReference type="NCBIfam" id="NF004014">
    <property type="entry name" value="PRK05477.1-4"/>
    <property type="match status" value="1"/>
</dbReference>
<reference evidence="13 14" key="1">
    <citation type="journal article" date="2009" name="Environ. Microbiol.">
        <title>Genome sequence of Desulfobacterium autotrophicum HRM2, a marine sulfate reducer oxidizing organic carbon completely to carbon dioxide.</title>
        <authorList>
            <person name="Strittmatter A.W."/>
            <person name="Liesegang H."/>
            <person name="Rabus R."/>
            <person name="Decker I."/>
            <person name="Amann J."/>
            <person name="Andres S."/>
            <person name="Henne A."/>
            <person name="Fricke W.F."/>
            <person name="Martinez-Arias R."/>
            <person name="Bartels D."/>
            <person name="Goesmann A."/>
            <person name="Krause L."/>
            <person name="Puehler A."/>
            <person name="Klenk H.P."/>
            <person name="Richter M."/>
            <person name="Schuler M."/>
            <person name="Gloeckner F.O."/>
            <person name="Meyerdierks A."/>
            <person name="Gottschalk G."/>
            <person name="Amann R."/>
        </authorList>
    </citation>
    <scope>NUCLEOTIDE SEQUENCE [LARGE SCALE GENOMIC DNA]</scope>
    <source>
        <strain evidence="14">ATCC 43914 / DSM 3382 / HRM2</strain>
    </source>
</reference>
<dbReference type="eggNOG" id="COG0064">
    <property type="taxonomic scope" value="Bacteria"/>
</dbReference>
<dbReference type="InterPro" id="IPR003789">
    <property type="entry name" value="Asn/Gln_tRNA_amidoTrase-B-like"/>
</dbReference>
<dbReference type="InterPro" id="IPR023168">
    <property type="entry name" value="GatB_Yqey_C_2"/>
</dbReference>
<name>C0QKY5_DESAH</name>
<evidence type="ECO:0000256" key="8">
    <source>
        <dbReference type="ARBA" id="ARBA00024799"/>
    </source>
</evidence>
<dbReference type="STRING" id="177437.HRM2_31420"/>
<gene>
    <name evidence="11 13" type="primary">gatB</name>
    <name evidence="13" type="ordered locus">HRM2_31420</name>
</gene>
<feature type="domain" description="Asn/Gln amidotransferase" evidence="12">
    <location>
        <begin position="328"/>
        <end position="475"/>
    </location>
</feature>
<dbReference type="NCBIfam" id="NF004012">
    <property type="entry name" value="PRK05477.1-2"/>
    <property type="match status" value="1"/>
</dbReference>
<dbReference type="Proteomes" id="UP000000442">
    <property type="component" value="Chromosome"/>
</dbReference>
<comment type="catalytic activity">
    <reaction evidence="9 11">
        <text>L-aspartyl-tRNA(Asn) + L-glutamine + ATP + H2O = L-asparaginyl-tRNA(Asn) + L-glutamate + ADP + phosphate + 2 H(+)</text>
        <dbReference type="Rhea" id="RHEA:14513"/>
        <dbReference type="Rhea" id="RHEA-COMP:9674"/>
        <dbReference type="Rhea" id="RHEA-COMP:9677"/>
        <dbReference type="ChEBI" id="CHEBI:15377"/>
        <dbReference type="ChEBI" id="CHEBI:15378"/>
        <dbReference type="ChEBI" id="CHEBI:29985"/>
        <dbReference type="ChEBI" id="CHEBI:30616"/>
        <dbReference type="ChEBI" id="CHEBI:43474"/>
        <dbReference type="ChEBI" id="CHEBI:58359"/>
        <dbReference type="ChEBI" id="CHEBI:78515"/>
        <dbReference type="ChEBI" id="CHEBI:78516"/>
        <dbReference type="ChEBI" id="CHEBI:456216"/>
    </reaction>
</comment>
<evidence type="ECO:0000256" key="7">
    <source>
        <dbReference type="ARBA" id="ARBA00022917"/>
    </source>
</evidence>
<dbReference type="HAMAP" id="MF_00121">
    <property type="entry name" value="GatB"/>
    <property type="match status" value="1"/>
</dbReference>
<evidence type="ECO:0000313" key="14">
    <source>
        <dbReference type="Proteomes" id="UP000000442"/>
    </source>
</evidence>